<dbReference type="Pfam" id="PF06961">
    <property type="entry name" value="DUF1294"/>
    <property type="match status" value="1"/>
</dbReference>
<sequence>MRRRKPLNTSLASTMTLNRVCYLLLIFAAIGSLFTSSPLAMWFLLINMLTLVMYGADKMAARKGMRRVPEATLLVFGVTGGWPGAIVGQQLFRHKTQKQPFKTYFFLSIVVSIAVMAAVYHFSPVSSLWPF</sequence>
<feature type="transmembrane region" description="Helical" evidence="1">
    <location>
        <begin position="20"/>
        <end position="53"/>
    </location>
</feature>
<dbReference type="EMBL" id="AP023447">
    <property type="protein sequence ID" value="BCL43064.1"/>
    <property type="molecule type" value="Genomic_DNA"/>
</dbReference>
<evidence type="ECO:0000313" key="2">
    <source>
        <dbReference type="EMBL" id="BCL43064.1"/>
    </source>
</evidence>
<reference evidence="2" key="1">
    <citation type="journal article" date="2020" name="J Glob Antimicrob Resist">
        <title>Genomic characterization of clinical Enterobacter roggenkampii co-harboring blaIMP-1- and blaGES-5-encoding IncP6 and mcr-9-encoding IncHI2 plasmids isolated in Japan.</title>
        <authorList>
            <person name="Umeda K."/>
            <person name="Nakamura H."/>
            <person name="Fukuda A."/>
            <person name="Matsumoto Y."/>
            <person name="Motooka D."/>
            <person name="Nakamura S."/>
            <person name="Yasui Y."/>
            <person name="Yoshida H."/>
            <person name="Kawahara R."/>
        </authorList>
    </citation>
    <scope>NUCLEOTIDE SEQUENCE</scope>
    <source>
        <strain evidence="2">OIPH-N260</strain>
    </source>
</reference>
<evidence type="ECO:0000313" key="3">
    <source>
        <dbReference type="Proteomes" id="UP000595858"/>
    </source>
</evidence>
<dbReference type="AlphaFoldDB" id="A0AAU9CAS8"/>
<feature type="transmembrane region" description="Helical" evidence="1">
    <location>
        <begin position="104"/>
        <end position="123"/>
    </location>
</feature>
<keyword evidence="1" id="KW-0812">Transmembrane</keyword>
<name>A0AAU9CAS8_9ENTR</name>
<proteinExistence type="predicted"/>
<protein>
    <submittedName>
        <fullName evidence="2">Cyanate transport</fullName>
    </submittedName>
</protein>
<keyword evidence="1" id="KW-0472">Membrane</keyword>
<gene>
    <name evidence="2" type="ORF">OIPHN260_25660</name>
</gene>
<keyword evidence="1" id="KW-1133">Transmembrane helix</keyword>
<dbReference type="InterPro" id="IPR010718">
    <property type="entry name" value="DUF1294"/>
</dbReference>
<evidence type="ECO:0000256" key="1">
    <source>
        <dbReference type="SAM" id="Phobius"/>
    </source>
</evidence>
<dbReference type="Proteomes" id="UP000595858">
    <property type="component" value="Chromosome"/>
</dbReference>
<organism evidence="2 3">
    <name type="scientific">Enterobacter roggenkampii</name>
    <dbReference type="NCBI Taxonomy" id="1812935"/>
    <lineage>
        <taxon>Bacteria</taxon>
        <taxon>Pseudomonadati</taxon>
        <taxon>Pseudomonadota</taxon>
        <taxon>Gammaproteobacteria</taxon>
        <taxon>Enterobacterales</taxon>
        <taxon>Enterobacteriaceae</taxon>
        <taxon>Enterobacter</taxon>
        <taxon>Enterobacter cloacae complex</taxon>
    </lineage>
</organism>
<accession>A0AAU9CAS8</accession>